<dbReference type="Proteomes" id="UP000295497">
    <property type="component" value="Chromosome"/>
</dbReference>
<accession>A0A4P2R1W4</accession>
<reference evidence="2 3" key="1">
    <citation type="submission" date="2015-09" db="EMBL/GenBank/DDBJ databases">
        <title>Sorangium comparison.</title>
        <authorList>
            <person name="Zaburannyi N."/>
            <person name="Bunk B."/>
            <person name="Overmann J."/>
            <person name="Mueller R."/>
        </authorList>
    </citation>
    <scope>NUCLEOTIDE SEQUENCE [LARGE SCALE GENOMIC DNA]</scope>
    <source>
        <strain evidence="2 3">So ce836</strain>
    </source>
</reference>
<keyword evidence="1" id="KW-1133">Transmembrane helix</keyword>
<dbReference type="EMBL" id="CP012672">
    <property type="protein sequence ID" value="AUX36947.1"/>
    <property type="molecule type" value="Genomic_DNA"/>
</dbReference>
<name>A0A4P2R1W4_SORCE</name>
<dbReference type="RefSeq" id="WP_237244621.1">
    <property type="nucleotide sequence ID" value="NZ_CP012672.1"/>
</dbReference>
<gene>
    <name evidence="2" type="ORF">SOCE836_091660</name>
</gene>
<evidence type="ECO:0000256" key="1">
    <source>
        <dbReference type="SAM" id="Phobius"/>
    </source>
</evidence>
<feature type="transmembrane region" description="Helical" evidence="1">
    <location>
        <begin position="31"/>
        <end position="48"/>
    </location>
</feature>
<dbReference type="AlphaFoldDB" id="A0A4P2R1W4"/>
<evidence type="ECO:0000313" key="2">
    <source>
        <dbReference type="EMBL" id="AUX36947.1"/>
    </source>
</evidence>
<feature type="transmembrane region" description="Helical" evidence="1">
    <location>
        <begin position="55"/>
        <end position="73"/>
    </location>
</feature>
<organism evidence="2 3">
    <name type="scientific">Sorangium cellulosum</name>
    <name type="common">Polyangium cellulosum</name>
    <dbReference type="NCBI Taxonomy" id="56"/>
    <lineage>
        <taxon>Bacteria</taxon>
        <taxon>Pseudomonadati</taxon>
        <taxon>Myxococcota</taxon>
        <taxon>Polyangia</taxon>
        <taxon>Polyangiales</taxon>
        <taxon>Polyangiaceae</taxon>
        <taxon>Sorangium</taxon>
    </lineage>
</organism>
<proteinExistence type="predicted"/>
<keyword evidence="1" id="KW-0812">Transmembrane</keyword>
<feature type="transmembrane region" description="Helical" evidence="1">
    <location>
        <begin position="93"/>
        <end position="116"/>
    </location>
</feature>
<sequence length="125" mass="12448">MSSMSNMTIGYGALLTALGVGGFAATSAPTALIPAGFGVVSIGLGVLARQEKYHMHAMHASALVGVVGVLGSARGLSKLPALLSGGDVERPAAVVAQSLMAVLSAGYVALCVRSFVAARRAPARP</sequence>
<evidence type="ECO:0000313" key="3">
    <source>
        <dbReference type="Proteomes" id="UP000295497"/>
    </source>
</evidence>
<keyword evidence="1" id="KW-0472">Membrane</keyword>
<protein>
    <submittedName>
        <fullName evidence="2">Uncharacterized protein</fullName>
    </submittedName>
</protein>
<feature type="transmembrane region" description="Helical" evidence="1">
    <location>
        <begin position="7"/>
        <end position="25"/>
    </location>
</feature>